<dbReference type="EC" id="3.6.4.12" evidence="3"/>
<protein>
    <submittedName>
        <fullName evidence="3">ATP-dependent RecD-like DNA helicase</fullName>
        <ecNumber evidence="3">3.6.4.12</ecNumber>
    </submittedName>
    <submittedName>
        <fullName evidence="4">DUF2075 domain-containing protein</fullName>
    </submittedName>
</protein>
<dbReference type="Pfam" id="PF13604">
    <property type="entry name" value="AAA_30"/>
    <property type="match status" value="1"/>
</dbReference>
<dbReference type="GO" id="GO:0016787">
    <property type="term" value="F:hydrolase activity"/>
    <property type="evidence" value="ECO:0007669"/>
    <property type="project" value="UniProtKB-KW"/>
</dbReference>
<keyword evidence="3" id="KW-0547">Nucleotide-binding</keyword>
<dbReference type="CDD" id="cd18809">
    <property type="entry name" value="SF1_C_RecD"/>
    <property type="match status" value="1"/>
</dbReference>
<dbReference type="SUPFAM" id="SSF52540">
    <property type="entry name" value="P-loop containing nucleoside triphosphate hydrolases"/>
    <property type="match status" value="2"/>
</dbReference>
<name>A0A7J0A5Z5_9BACE</name>
<keyword evidence="3" id="KW-0347">Helicase</keyword>
<feature type="domain" description="UvrD-like helicase C-terminal" evidence="1">
    <location>
        <begin position="413"/>
        <end position="460"/>
    </location>
</feature>
<evidence type="ECO:0000313" key="6">
    <source>
        <dbReference type="Proteomes" id="UP000491181"/>
    </source>
</evidence>
<keyword evidence="3" id="KW-0067">ATP-binding</keyword>
<dbReference type="RefSeq" id="WP_135037453.1">
    <property type="nucleotide sequence ID" value="NZ_BLLS01000102.1"/>
</dbReference>
<sequence length="669" mass="76137">MILTVQQKQAMKMIEKFIADKDSQVFILKGYAGTGKTTLIRSITDYLSTQSLHVQLMAPTGRAAKILRSKLHNYDASTIHKRIYKFSHLIIEETEGMLKYVFPLKDNHERGICIIDEASMISSRKSNNELFQFGTGILINDLLSYARLNFGGKIIFVGDPMQLPPVGDNCSVALDENYFYELNMKVYSYELTDIVRQEKDSCILANATMIRELIQRKERNHLVFEKKESEVMDIGAMEVANKYCEDSEQLSAIVCFSNQQAADYNAAIRAILFPEANHVTVGDKLMVVCNSYYSGCELLNGDIITVVETSNNIISQSAPVWTERNGKKLKEIITLDFREVSFQAEDGNIYKRYIIDTLLQNKLPSLTIDEMKALYINMVMRMRTEKGLTNPKSEEFAKAIGEDPFYNALQVKYGYAFTCHKSQGGEWNTVYVDFSKRTGLDADSLRWKYTAITRASKMLWCINLPDITPIATLRITPINKTAKVAMNALAFDNIKDTPFHSLSILSSVKCKYWSVVKNMDGTRYSIKNVICKPWRDIYEVNTPIGLVRVDAIYNGAGLFTKYETNVNDTELLFFFQNDENIKYKIDYQPSLESLKTLHSRMISLCDECGIILTNVVEEHYQLVYYMKASGNYAAITFFFNGKGFINYAAPLSDIGEADIKLSQLIEKLT</sequence>
<reference evidence="3 6" key="2">
    <citation type="journal article" date="2020" name="Microbiome">
        <title>Single-cell genomics of uncultured bacteria reveals dietary fiber responders in the mouse gut microbiota.</title>
        <authorList>
            <person name="Chijiiwa R."/>
            <person name="Hosokawa M."/>
            <person name="Kogawa M."/>
            <person name="Nishikawa Y."/>
            <person name="Ide K."/>
            <person name="Sakanashi C."/>
            <person name="Takahashi K."/>
            <person name="Takeyama H."/>
        </authorList>
    </citation>
    <scope>NUCLEOTIDE SEQUENCE [LARGE SCALE GENOMIC DNA]</scope>
    <source>
        <strain evidence="3">IMSAGC_001</strain>
    </source>
</reference>
<evidence type="ECO:0000259" key="1">
    <source>
        <dbReference type="Pfam" id="PF13538"/>
    </source>
</evidence>
<dbReference type="Pfam" id="PF22721">
    <property type="entry name" value="TBP-TOTE"/>
    <property type="match status" value="1"/>
</dbReference>
<dbReference type="InterPro" id="IPR027417">
    <property type="entry name" value="P-loop_NTPase"/>
</dbReference>
<accession>A0A7J0A5Z5</accession>
<evidence type="ECO:0000259" key="2">
    <source>
        <dbReference type="Pfam" id="PF22721"/>
    </source>
</evidence>
<dbReference type="EMBL" id="BLLS01000102">
    <property type="protein sequence ID" value="GFH87542.1"/>
    <property type="molecule type" value="Genomic_DNA"/>
</dbReference>
<dbReference type="PANTHER" id="PTHR47642">
    <property type="entry name" value="ATP-DEPENDENT DNA HELICASE"/>
    <property type="match status" value="1"/>
</dbReference>
<dbReference type="CDD" id="cd17933">
    <property type="entry name" value="DEXSc_RecD-like"/>
    <property type="match status" value="1"/>
</dbReference>
<dbReference type="EMBL" id="SPPV01000016">
    <property type="protein sequence ID" value="TFU49684.1"/>
    <property type="molecule type" value="Genomic_DNA"/>
</dbReference>
<dbReference type="Pfam" id="PF13538">
    <property type="entry name" value="UvrD_C_2"/>
    <property type="match status" value="1"/>
</dbReference>
<reference evidence="4 5" key="1">
    <citation type="submission" date="2019-03" db="EMBL/GenBank/DDBJ databases">
        <title>Diversity of the mouse oral microbiome.</title>
        <authorList>
            <person name="Joseph S."/>
            <person name="Aduse-Opoku J."/>
            <person name="Curtis M."/>
            <person name="Wade W."/>
            <person name="Hashim A."/>
        </authorList>
    </citation>
    <scope>NUCLEOTIDE SEQUENCE [LARGE SCALE GENOMIC DNA]</scope>
    <source>
        <strain evidence="4 5">P2318</strain>
    </source>
</reference>
<gene>
    <name evidence="3" type="primary">recD2_6</name>
    <name evidence="4" type="ORF">E4T97_08820</name>
    <name evidence="3" type="ORF">IMSAGC001_02968</name>
</gene>
<dbReference type="InterPro" id="IPR027785">
    <property type="entry name" value="UvrD-like_helicase_C"/>
</dbReference>
<evidence type="ECO:0000313" key="3">
    <source>
        <dbReference type="EMBL" id="GFH87542.1"/>
    </source>
</evidence>
<organism evidence="3 6">
    <name type="scientific">Bacteroides acidifaciens</name>
    <dbReference type="NCBI Taxonomy" id="85831"/>
    <lineage>
        <taxon>Bacteria</taxon>
        <taxon>Pseudomonadati</taxon>
        <taxon>Bacteroidota</taxon>
        <taxon>Bacteroidia</taxon>
        <taxon>Bacteroidales</taxon>
        <taxon>Bacteroidaceae</taxon>
        <taxon>Bacteroides</taxon>
    </lineage>
</organism>
<dbReference type="AlphaFoldDB" id="A0A7J0A5Z5"/>
<keyword evidence="3" id="KW-0378">Hydrolase</keyword>
<feature type="domain" description="TATA-binding-like protein" evidence="2">
    <location>
        <begin position="592"/>
        <end position="667"/>
    </location>
</feature>
<proteinExistence type="predicted"/>
<evidence type="ECO:0000313" key="4">
    <source>
        <dbReference type="EMBL" id="TFU49684.1"/>
    </source>
</evidence>
<evidence type="ECO:0000313" key="5">
    <source>
        <dbReference type="Proteomes" id="UP000298073"/>
    </source>
</evidence>
<dbReference type="Proteomes" id="UP000491181">
    <property type="component" value="Unassembled WGS sequence"/>
</dbReference>
<dbReference type="GO" id="GO:0003678">
    <property type="term" value="F:DNA helicase activity"/>
    <property type="evidence" value="ECO:0007669"/>
    <property type="project" value="UniProtKB-EC"/>
</dbReference>
<dbReference type="Gene3D" id="3.40.50.300">
    <property type="entry name" value="P-loop containing nucleotide triphosphate hydrolases"/>
    <property type="match status" value="2"/>
</dbReference>
<dbReference type="InterPro" id="IPR051055">
    <property type="entry name" value="PIF1_helicase"/>
</dbReference>
<dbReference type="InterPro" id="IPR054572">
    <property type="entry name" value="TBP-TOTE"/>
</dbReference>
<comment type="caution">
    <text evidence="3">The sequence shown here is derived from an EMBL/GenBank/DDBJ whole genome shotgun (WGS) entry which is preliminary data.</text>
</comment>
<dbReference type="OrthoDB" id="9803432at2"/>
<dbReference type="Proteomes" id="UP000298073">
    <property type="component" value="Unassembled WGS sequence"/>
</dbReference>